<dbReference type="EMBL" id="BGZK01002591">
    <property type="protein sequence ID" value="GBP95158.1"/>
    <property type="molecule type" value="Genomic_DNA"/>
</dbReference>
<organism evidence="1 2">
    <name type="scientific">Eumeta variegata</name>
    <name type="common">Bagworm moth</name>
    <name type="synonym">Eumeta japonica</name>
    <dbReference type="NCBI Taxonomy" id="151549"/>
    <lineage>
        <taxon>Eukaryota</taxon>
        <taxon>Metazoa</taxon>
        <taxon>Ecdysozoa</taxon>
        <taxon>Arthropoda</taxon>
        <taxon>Hexapoda</taxon>
        <taxon>Insecta</taxon>
        <taxon>Pterygota</taxon>
        <taxon>Neoptera</taxon>
        <taxon>Endopterygota</taxon>
        <taxon>Lepidoptera</taxon>
        <taxon>Glossata</taxon>
        <taxon>Ditrysia</taxon>
        <taxon>Tineoidea</taxon>
        <taxon>Psychidae</taxon>
        <taxon>Oiketicinae</taxon>
        <taxon>Eumeta</taxon>
    </lineage>
</organism>
<protein>
    <submittedName>
        <fullName evidence="1">Uncharacterized protein</fullName>
    </submittedName>
</protein>
<keyword evidence="2" id="KW-1185">Reference proteome</keyword>
<evidence type="ECO:0000313" key="2">
    <source>
        <dbReference type="Proteomes" id="UP000299102"/>
    </source>
</evidence>
<sequence length="171" mass="18553">MNINVAAPAAHHTLARMKWHTERAKTTVRWQYSSKMSPACSDLKSASTALHTLLVGFVIATDFRSLKFHCWTSIYAPRFSPSTLLGVLRLTTACDPDRVFGAPGRRPSLAACPVPGNWEVATGCHSRISLLQAVIGSTSDESCPLPLGLPDPVNYVGHTSSSKNFLVSEFI</sequence>
<evidence type="ECO:0000313" key="1">
    <source>
        <dbReference type="EMBL" id="GBP95158.1"/>
    </source>
</evidence>
<accession>A0A4C2A505</accession>
<reference evidence="1 2" key="1">
    <citation type="journal article" date="2019" name="Commun. Biol.">
        <title>The bagworm genome reveals a unique fibroin gene that provides high tensile strength.</title>
        <authorList>
            <person name="Kono N."/>
            <person name="Nakamura H."/>
            <person name="Ohtoshi R."/>
            <person name="Tomita M."/>
            <person name="Numata K."/>
            <person name="Arakawa K."/>
        </authorList>
    </citation>
    <scope>NUCLEOTIDE SEQUENCE [LARGE SCALE GENOMIC DNA]</scope>
</reference>
<proteinExistence type="predicted"/>
<dbReference type="Proteomes" id="UP000299102">
    <property type="component" value="Unassembled WGS sequence"/>
</dbReference>
<dbReference type="AlphaFoldDB" id="A0A4C2A505"/>
<comment type="caution">
    <text evidence="1">The sequence shown here is derived from an EMBL/GenBank/DDBJ whole genome shotgun (WGS) entry which is preliminary data.</text>
</comment>
<gene>
    <name evidence="1" type="ORF">EVAR_70384_1</name>
</gene>
<name>A0A4C2A505_EUMVA</name>